<dbReference type="Pfam" id="PF02518">
    <property type="entry name" value="HATPase_c"/>
    <property type="match status" value="1"/>
</dbReference>
<evidence type="ECO:0000256" key="9">
    <source>
        <dbReference type="ARBA" id="ARBA00022989"/>
    </source>
</evidence>
<keyword evidence="15" id="KW-1185">Reference proteome</keyword>
<feature type="domain" description="Histidine kinase" evidence="13">
    <location>
        <begin position="263"/>
        <end position="482"/>
    </location>
</feature>
<reference evidence="14 15" key="1">
    <citation type="submission" date="2023-01" db="EMBL/GenBank/DDBJ databases">
        <title>Thalassococcus onchidii sp. nov., isolated from a marine invertebrate from the South China Sea.</title>
        <authorList>
            <person name="Xu S."/>
            <person name="Liu Z."/>
            <person name="Xu Y."/>
        </authorList>
    </citation>
    <scope>NUCLEOTIDE SEQUENCE [LARGE SCALE GENOMIC DNA]</scope>
    <source>
        <strain evidence="14 15">KCTC 32084</strain>
    </source>
</reference>
<evidence type="ECO:0000313" key="15">
    <source>
        <dbReference type="Proteomes" id="UP001210720"/>
    </source>
</evidence>
<dbReference type="EC" id="2.7.13.3" evidence="3"/>
<dbReference type="InterPro" id="IPR003661">
    <property type="entry name" value="HisK_dim/P_dom"/>
</dbReference>
<dbReference type="PANTHER" id="PTHR44936">
    <property type="entry name" value="SENSOR PROTEIN CREC"/>
    <property type="match status" value="1"/>
</dbReference>
<comment type="subcellular location">
    <subcellularLocation>
        <location evidence="2">Cell inner membrane</location>
        <topology evidence="2">Multi-pass membrane protein</topology>
    </subcellularLocation>
</comment>
<dbReference type="InterPro" id="IPR050980">
    <property type="entry name" value="2C_sensor_his_kinase"/>
</dbReference>
<name>A0ABT4XXT6_9RHOB</name>
<evidence type="ECO:0000256" key="12">
    <source>
        <dbReference type="SAM" id="Phobius"/>
    </source>
</evidence>
<dbReference type="EMBL" id="JAQIOY010000012">
    <property type="protein sequence ID" value="MDA7426742.1"/>
    <property type="molecule type" value="Genomic_DNA"/>
</dbReference>
<evidence type="ECO:0000256" key="6">
    <source>
        <dbReference type="ARBA" id="ARBA00022679"/>
    </source>
</evidence>
<dbReference type="GO" id="GO:0005524">
    <property type="term" value="F:ATP binding"/>
    <property type="evidence" value="ECO:0007669"/>
    <property type="project" value="UniProtKB-KW"/>
</dbReference>
<dbReference type="InterPro" id="IPR036097">
    <property type="entry name" value="HisK_dim/P_sf"/>
</dbReference>
<dbReference type="Proteomes" id="UP001210720">
    <property type="component" value="Unassembled WGS sequence"/>
</dbReference>
<keyword evidence="7 12" id="KW-0812">Transmembrane</keyword>
<dbReference type="RefSeq" id="WP_271434098.1">
    <property type="nucleotide sequence ID" value="NZ_JAQIOY010000012.1"/>
</dbReference>
<dbReference type="SMART" id="SM00387">
    <property type="entry name" value="HATPase_c"/>
    <property type="match status" value="1"/>
</dbReference>
<dbReference type="InterPro" id="IPR036890">
    <property type="entry name" value="HATPase_C_sf"/>
</dbReference>
<dbReference type="SUPFAM" id="SSF47384">
    <property type="entry name" value="Homodimeric domain of signal transducing histidine kinase"/>
    <property type="match status" value="1"/>
</dbReference>
<organism evidence="14 15">
    <name type="scientific">Thalassococcus lentus</name>
    <dbReference type="NCBI Taxonomy" id="1210524"/>
    <lineage>
        <taxon>Bacteria</taxon>
        <taxon>Pseudomonadati</taxon>
        <taxon>Pseudomonadota</taxon>
        <taxon>Alphaproteobacteria</taxon>
        <taxon>Rhodobacterales</taxon>
        <taxon>Roseobacteraceae</taxon>
        <taxon>Thalassococcus</taxon>
    </lineage>
</organism>
<evidence type="ECO:0000256" key="4">
    <source>
        <dbReference type="ARBA" id="ARBA00022475"/>
    </source>
</evidence>
<dbReference type="Gene3D" id="3.30.565.10">
    <property type="entry name" value="Histidine kinase-like ATPase, C-terminal domain"/>
    <property type="match status" value="1"/>
</dbReference>
<dbReference type="SUPFAM" id="SSF55874">
    <property type="entry name" value="ATPase domain of HSP90 chaperone/DNA topoisomerase II/histidine kinase"/>
    <property type="match status" value="1"/>
</dbReference>
<dbReference type="InterPro" id="IPR003594">
    <property type="entry name" value="HATPase_dom"/>
</dbReference>
<evidence type="ECO:0000256" key="5">
    <source>
        <dbReference type="ARBA" id="ARBA00022519"/>
    </source>
</evidence>
<keyword evidence="9 12" id="KW-1133">Transmembrane helix</keyword>
<dbReference type="PANTHER" id="PTHR44936:SF5">
    <property type="entry name" value="SENSOR HISTIDINE KINASE ENVZ"/>
    <property type="match status" value="1"/>
</dbReference>
<comment type="catalytic activity">
    <reaction evidence="1">
        <text>ATP + protein L-histidine = ADP + protein N-phospho-L-histidine.</text>
        <dbReference type="EC" id="2.7.13.3"/>
    </reaction>
</comment>
<dbReference type="CDD" id="cd00082">
    <property type="entry name" value="HisKA"/>
    <property type="match status" value="1"/>
</dbReference>
<evidence type="ECO:0000256" key="1">
    <source>
        <dbReference type="ARBA" id="ARBA00000085"/>
    </source>
</evidence>
<keyword evidence="5" id="KW-0997">Cell inner membrane</keyword>
<keyword evidence="14" id="KW-0547">Nucleotide-binding</keyword>
<feature type="transmembrane region" description="Helical" evidence="12">
    <location>
        <begin position="185"/>
        <end position="206"/>
    </location>
</feature>
<evidence type="ECO:0000256" key="7">
    <source>
        <dbReference type="ARBA" id="ARBA00022692"/>
    </source>
</evidence>
<keyword evidence="11 12" id="KW-0472">Membrane</keyword>
<proteinExistence type="predicted"/>
<comment type="caution">
    <text evidence="14">The sequence shown here is derived from an EMBL/GenBank/DDBJ whole genome shotgun (WGS) entry which is preliminary data.</text>
</comment>
<evidence type="ECO:0000256" key="8">
    <source>
        <dbReference type="ARBA" id="ARBA00022777"/>
    </source>
</evidence>
<protein>
    <recommendedName>
        <fullName evidence="3">histidine kinase</fullName>
        <ecNumber evidence="3">2.7.13.3</ecNumber>
    </recommendedName>
</protein>
<sequence length="482" mass="51850">MITTLQSLRFIGVSLVVLAFLSGAAAIGLWTVSNHAWNNHITAARHAGKTLFDALAHNADLPAEVTATALPQADLPKAMAGQFERLSNMPRPALVTNFSVSLDPNALSGAQIKFAIVSPDLRYPISELALRDSRAARDTVGEVIALLANYCSPAIVLALAPGKDWTRFEAPSLWHCPANPKDYRLLAVLFACASLAILAGAILNIAQHFSQFAGKLGSQRRLGTAEAFEPTGTTELKEIISAFNAYRENERHHLAERALVLSGVSHDLGTPATRLRLRAALIEDPELRGKFEADIDQMTGIIESVLTYTRAELSTEAPRQMSLRSLVEAVVADYADVGRPVSFGDSQPLVVEGGQSIFMSRRGQSALREDEKVVIKGRPIALHRALSNLIDNALKYGRRAVLRLETDADMAHVFVEDEGGDTSAIDLQTLSAPFERGENAAATQGFGMGLTITSAIALEHGGTLTFERGKSGTVARLSLKRG</sequence>
<evidence type="ECO:0000256" key="11">
    <source>
        <dbReference type="ARBA" id="ARBA00023136"/>
    </source>
</evidence>
<evidence type="ECO:0000256" key="3">
    <source>
        <dbReference type="ARBA" id="ARBA00012438"/>
    </source>
</evidence>
<keyword evidence="14" id="KW-0067">ATP-binding</keyword>
<gene>
    <name evidence="14" type="ORF">PFY00_18560</name>
</gene>
<keyword evidence="4" id="KW-1003">Cell membrane</keyword>
<dbReference type="CDD" id="cd00075">
    <property type="entry name" value="HATPase"/>
    <property type="match status" value="1"/>
</dbReference>
<keyword evidence="8" id="KW-0418">Kinase</keyword>
<dbReference type="InterPro" id="IPR005467">
    <property type="entry name" value="His_kinase_dom"/>
</dbReference>
<dbReference type="Gene3D" id="1.10.287.130">
    <property type="match status" value="1"/>
</dbReference>
<dbReference type="PROSITE" id="PS50109">
    <property type="entry name" value="HIS_KIN"/>
    <property type="match status" value="1"/>
</dbReference>
<dbReference type="SMART" id="SM00388">
    <property type="entry name" value="HisKA"/>
    <property type="match status" value="1"/>
</dbReference>
<evidence type="ECO:0000259" key="13">
    <source>
        <dbReference type="PROSITE" id="PS50109"/>
    </source>
</evidence>
<keyword evidence="6" id="KW-0808">Transferase</keyword>
<evidence type="ECO:0000256" key="10">
    <source>
        <dbReference type="ARBA" id="ARBA00023012"/>
    </source>
</evidence>
<evidence type="ECO:0000313" key="14">
    <source>
        <dbReference type="EMBL" id="MDA7426742.1"/>
    </source>
</evidence>
<evidence type="ECO:0000256" key="2">
    <source>
        <dbReference type="ARBA" id="ARBA00004429"/>
    </source>
</evidence>
<accession>A0ABT4XXT6</accession>
<keyword evidence="10" id="KW-0902">Two-component regulatory system</keyword>